<dbReference type="OrthoDB" id="9814495at2"/>
<gene>
    <name evidence="6" type="ORF">SAMN04488056_101387</name>
</gene>
<evidence type="ECO:0000259" key="4">
    <source>
        <dbReference type="PROSITE" id="PS50043"/>
    </source>
</evidence>
<keyword evidence="1 3" id="KW-0597">Phosphoprotein</keyword>
<dbReference type="GO" id="GO:0006355">
    <property type="term" value="P:regulation of DNA-templated transcription"/>
    <property type="evidence" value="ECO:0007669"/>
    <property type="project" value="InterPro"/>
</dbReference>
<reference evidence="6 7" key="1">
    <citation type="submission" date="2016-10" db="EMBL/GenBank/DDBJ databases">
        <authorList>
            <person name="de Groot N.N."/>
        </authorList>
    </citation>
    <scope>NUCLEOTIDE SEQUENCE [LARGE SCALE GENOMIC DNA]</scope>
    <source>
        <strain evidence="6 7">CGMCC 1.9157</strain>
    </source>
</reference>
<organism evidence="6 7">
    <name type="scientific">Cohaesibacter marisflavi</name>
    <dbReference type="NCBI Taxonomy" id="655353"/>
    <lineage>
        <taxon>Bacteria</taxon>
        <taxon>Pseudomonadati</taxon>
        <taxon>Pseudomonadota</taxon>
        <taxon>Alphaproteobacteria</taxon>
        <taxon>Hyphomicrobiales</taxon>
        <taxon>Cohaesibacteraceae</taxon>
    </lineage>
</organism>
<dbReference type="AlphaFoldDB" id="A0A1I5A7T7"/>
<feature type="domain" description="Response regulatory" evidence="5">
    <location>
        <begin position="2"/>
        <end position="119"/>
    </location>
</feature>
<dbReference type="PANTHER" id="PTHR45566:SF2">
    <property type="entry name" value="NARL SUBFAMILY"/>
    <property type="match status" value="1"/>
</dbReference>
<dbReference type="PROSITE" id="PS50110">
    <property type="entry name" value="RESPONSE_REGULATORY"/>
    <property type="match status" value="1"/>
</dbReference>
<dbReference type="InterPro" id="IPR011006">
    <property type="entry name" value="CheY-like_superfamily"/>
</dbReference>
<keyword evidence="7" id="KW-1185">Reference proteome</keyword>
<protein>
    <submittedName>
        <fullName evidence="6">DNA-binding response regulator, NarL/FixJ family, contains REC and HTH domains</fullName>
    </submittedName>
</protein>
<dbReference type="InterPro" id="IPR016032">
    <property type="entry name" value="Sig_transdc_resp-reg_C-effctor"/>
</dbReference>
<dbReference type="Pfam" id="PF00196">
    <property type="entry name" value="GerE"/>
    <property type="match status" value="1"/>
</dbReference>
<dbReference type="GO" id="GO:0000160">
    <property type="term" value="P:phosphorelay signal transduction system"/>
    <property type="evidence" value="ECO:0007669"/>
    <property type="project" value="InterPro"/>
</dbReference>
<dbReference type="Gene3D" id="3.40.50.2300">
    <property type="match status" value="1"/>
</dbReference>
<name>A0A1I5A7T7_9HYPH</name>
<dbReference type="PANTHER" id="PTHR45566">
    <property type="entry name" value="HTH-TYPE TRANSCRIPTIONAL REGULATOR YHJB-RELATED"/>
    <property type="match status" value="1"/>
</dbReference>
<dbReference type="InterPro" id="IPR051015">
    <property type="entry name" value="EvgA-like"/>
</dbReference>
<dbReference type="InterPro" id="IPR036388">
    <property type="entry name" value="WH-like_DNA-bd_sf"/>
</dbReference>
<proteinExistence type="predicted"/>
<evidence type="ECO:0000313" key="7">
    <source>
        <dbReference type="Proteomes" id="UP000199236"/>
    </source>
</evidence>
<dbReference type="SMART" id="SM00421">
    <property type="entry name" value="HTH_LUXR"/>
    <property type="match status" value="1"/>
</dbReference>
<dbReference type="STRING" id="655353.SAMN04488056_101387"/>
<keyword evidence="2 6" id="KW-0238">DNA-binding</keyword>
<dbReference type="InterPro" id="IPR000792">
    <property type="entry name" value="Tscrpt_reg_LuxR_C"/>
</dbReference>
<dbReference type="PROSITE" id="PS50043">
    <property type="entry name" value="HTH_LUXR_2"/>
    <property type="match status" value="1"/>
</dbReference>
<evidence type="ECO:0000256" key="2">
    <source>
        <dbReference type="ARBA" id="ARBA00023125"/>
    </source>
</evidence>
<dbReference type="Pfam" id="PF00072">
    <property type="entry name" value="Response_reg"/>
    <property type="match status" value="1"/>
</dbReference>
<dbReference type="GO" id="GO:0003677">
    <property type="term" value="F:DNA binding"/>
    <property type="evidence" value="ECO:0007669"/>
    <property type="project" value="UniProtKB-KW"/>
</dbReference>
<dbReference type="PRINTS" id="PR00038">
    <property type="entry name" value="HTHLUXR"/>
</dbReference>
<dbReference type="SUPFAM" id="SSF46894">
    <property type="entry name" value="C-terminal effector domain of the bipartite response regulators"/>
    <property type="match status" value="1"/>
</dbReference>
<dbReference type="SUPFAM" id="SSF52172">
    <property type="entry name" value="CheY-like"/>
    <property type="match status" value="1"/>
</dbReference>
<dbReference type="Gene3D" id="1.10.10.10">
    <property type="entry name" value="Winged helix-like DNA-binding domain superfamily/Winged helix DNA-binding domain"/>
    <property type="match status" value="1"/>
</dbReference>
<evidence type="ECO:0000313" key="6">
    <source>
        <dbReference type="EMBL" id="SFN58611.1"/>
    </source>
</evidence>
<dbReference type="InterPro" id="IPR058245">
    <property type="entry name" value="NreC/VraR/RcsB-like_REC"/>
</dbReference>
<dbReference type="CDD" id="cd17535">
    <property type="entry name" value="REC_NarL-like"/>
    <property type="match status" value="1"/>
</dbReference>
<dbReference type="EMBL" id="FOVR01000001">
    <property type="protein sequence ID" value="SFN58611.1"/>
    <property type="molecule type" value="Genomic_DNA"/>
</dbReference>
<evidence type="ECO:0000259" key="5">
    <source>
        <dbReference type="PROSITE" id="PS50110"/>
    </source>
</evidence>
<accession>A0A1I5A7T7</accession>
<dbReference type="RefSeq" id="WP_090068282.1">
    <property type="nucleotide sequence ID" value="NZ_FOVR01000001.1"/>
</dbReference>
<evidence type="ECO:0000256" key="3">
    <source>
        <dbReference type="PROSITE-ProRule" id="PRU00169"/>
    </source>
</evidence>
<dbReference type="SMART" id="SM00448">
    <property type="entry name" value="REC"/>
    <property type="match status" value="1"/>
</dbReference>
<dbReference type="CDD" id="cd06170">
    <property type="entry name" value="LuxR_C_like"/>
    <property type="match status" value="1"/>
</dbReference>
<dbReference type="InterPro" id="IPR001789">
    <property type="entry name" value="Sig_transdc_resp-reg_receiver"/>
</dbReference>
<evidence type="ECO:0000256" key="1">
    <source>
        <dbReference type="ARBA" id="ARBA00022553"/>
    </source>
</evidence>
<dbReference type="Proteomes" id="UP000199236">
    <property type="component" value="Unassembled WGS sequence"/>
</dbReference>
<feature type="modified residue" description="4-aspartylphosphate" evidence="3">
    <location>
        <position position="54"/>
    </location>
</feature>
<sequence>MRIILADDHPLYRTGMKQLLSGLFPEASIDEAGDASDLNAQISAAPDPDLIISDLLFPGFDYMRDLKRLRQTFSLCPIIAVSMMNDPAEVDHIMALGVNGYVSKSVSSDQMLQAVESVMKGNIEVRLSDEGLSPDVNGLIKPALDELTPRQIEILKLLRHGLSNKEIARELDLSPFTVRSHVSALMKNLGVSNRAAASAIAASYGLN</sequence>
<feature type="domain" description="HTH luxR-type" evidence="4">
    <location>
        <begin position="140"/>
        <end position="205"/>
    </location>
</feature>